<name>A0A917MLX5_9MICO</name>
<evidence type="ECO:0000256" key="3">
    <source>
        <dbReference type="ARBA" id="ARBA00022692"/>
    </source>
</evidence>
<evidence type="ECO:0000256" key="4">
    <source>
        <dbReference type="ARBA" id="ARBA00022989"/>
    </source>
</evidence>
<dbReference type="GO" id="GO:0015658">
    <property type="term" value="F:branched-chain amino acid transmembrane transporter activity"/>
    <property type="evidence" value="ECO:0007669"/>
    <property type="project" value="InterPro"/>
</dbReference>
<evidence type="ECO:0000256" key="7">
    <source>
        <dbReference type="SAM" id="Phobius"/>
    </source>
</evidence>
<gene>
    <name evidence="8" type="ORF">GCM10010921_17670</name>
</gene>
<evidence type="ECO:0000256" key="5">
    <source>
        <dbReference type="ARBA" id="ARBA00023136"/>
    </source>
</evidence>
<dbReference type="PANTHER" id="PTHR30482:SF17">
    <property type="entry name" value="ABC TRANSPORTER ATP-BINDING PROTEIN"/>
    <property type="match status" value="1"/>
</dbReference>
<keyword evidence="3 7" id="KW-0812">Transmembrane</keyword>
<dbReference type="CDD" id="cd06581">
    <property type="entry name" value="TM_PBP1_LivM_like"/>
    <property type="match status" value="1"/>
</dbReference>
<keyword evidence="4 7" id="KW-1133">Transmembrane helix</keyword>
<feature type="transmembrane region" description="Helical" evidence="7">
    <location>
        <begin position="105"/>
        <end position="122"/>
    </location>
</feature>
<feature type="transmembrane region" description="Helical" evidence="7">
    <location>
        <begin position="223"/>
        <end position="246"/>
    </location>
</feature>
<dbReference type="InterPro" id="IPR001851">
    <property type="entry name" value="ABC_transp_permease"/>
</dbReference>
<reference evidence="8" key="1">
    <citation type="journal article" date="2014" name="Int. J. Syst. Evol. Microbiol.">
        <title>Complete genome sequence of Corynebacterium casei LMG S-19264T (=DSM 44701T), isolated from a smear-ripened cheese.</title>
        <authorList>
            <consortium name="US DOE Joint Genome Institute (JGI-PGF)"/>
            <person name="Walter F."/>
            <person name="Albersmeier A."/>
            <person name="Kalinowski J."/>
            <person name="Ruckert C."/>
        </authorList>
    </citation>
    <scope>NUCLEOTIDE SEQUENCE</scope>
    <source>
        <strain evidence="8">CGMCC 1.15794</strain>
    </source>
</reference>
<dbReference type="PANTHER" id="PTHR30482">
    <property type="entry name" value="HIGH-AFFINITY BRANCHED-CHAIN AMINO ACID TRANSPORT SYSTEM PERMEASE"/>
    <property type="match status" value="1"/>
</dbReference>
<feature type="region of interest" description="Disordered" evidence="6">
    <location>
        <begin position="330"/>
        <end position="363"/>
    </location>
</feature>
<dbReference type="Pfam" id="PF02653">
    <property type="entry name" value="BPD_transp_2"/>
    <property type="match status" value="1"/>
</dbReference>
<accession>A0A917MLX5</accession>
<keyword evidence="5 7" id="KW-0472">Membrane</keyword>
<feature type="transmembrane region" description="Helical" evidence="7">
    <location>
        <begin position="171"/>
        <end position="192"/>
    </location>
</feature>
<dbReference type="RefSeq" id="WP_188755916.1">
    <property type="nucleotide sequence ID" value="NZ_BMJY01000006.1"/>
</dbReference>
<comment type="subcellular location">
    <subcellularLocation>
        <location evidence="1">Cell membrane</location>
        <topology evidence="1">Multi-pass membrane protein</topology>
    </subcellularLocation>
</comment>
<evidence type="ECO:0000256" key="1">
    <source>
        <dbReference type="ARBA" id="ARBA00004651"/>
    </source>
</evidence>
<feature type="transmembrane region" description="Helical" evidence="7">
    <location>
        <begin position="128"/>
        <end position="150"/>
    </location>
</feature>
<feature type="compositionally biased region" description="Low complexity" evidence="6">
    <location>
        <begin position="346"/>
        <end position="355"/>
    </location>
</feature>
<feature type="transmembrane region" description="Helical" evidence="7">
    <location>
        <begin position="296"/>
        <end position="315"/>
    </location>
</feature>
<dbReference type="EMBL" id="BMJY01000006">
    <property type="protein sequence ID" value="GGH43607.1"/>
    <property type="molecule type" value="Genomic_DNA"/>
</dbReference>
<proteinExistence type="predicted"/>
<keyword evidence="9" id="KW-1185">Reference proteome</keyword>
<protein>
    <submittedName>
        <fullName evidence="8">Branched-chain amino acid ABC transporter permease</fullName>
    </submittedName>
</protein>
<keyword evidence="2" id="KW-1003">Cell membrane</keyword>
<feature type="transmembrane region" description="Helical" evidence="7">
    <location>
        <begin position="49"/>
        <end position="70"/>
    </location>
</feature>
<evidence type="ECO:0000256" key="2">
    <source>
        <dbReference type="ARBA" id="ARBA00022475"/>
    </source>
</evidence>
<sequence length="363" mass="38154">MTHSPITRTINSPTFFYSRTRWPWLQLVLMVILLAFAVALPYLGADQYVVSLAMTILIAAMLAASVNFLVGDGGMASLGHGAIAAASSYGAGWASRQGLEPEMQIVVALGVTLVVSFVYGALSMRTSGIFFLMVTLALGMVIFGLAYRWSGVTGGENGITGIRRPDVLGPYWIYYFFLVGMFVLVTVALWVISRSPFGASLRGIRDSETRMRSLGYNVPAYKLGAFMMSGFVAGLAGLLAVWHTHFVSPSSAGVHRSVLLIVMVILGGVGTTFGPLMGAAVVVLIENVVSNSVERWPTLLGLVFILVILFARKGIMGGVITLLGRFGSGPPSAGPPGSTGGPPADPLASSDAPLAGVSTSKIT</sequence>
<evidence type="ECO:0000313" key="8">
    <source>
        <dbReference type="EMBL" id="GGH43607.1"/>
    </source>
</evidence>
<dbReference type="GO" id="GO:0005886">
    <property type="term" value="C:plasma membrane"/>
    <property type="evidence" value="ECO:0007669"/>
    <property type="project" value="UniProtKB-SubCell"/>
</dbReference>
<evidence type="ECO:0000313" key="9">
    <source>
        <dbReference type="Proteomes" id="UP000657592"/>
    </source>
</evidence>
<evidence type="ECO:0000256" key="6">
    <source>
        <dbReference type="SAM" id="MobiDB-lite"/>
    </source>
</evidence>
<dbReference type="InterPro" id="IPR043428">
    <property type="entry name" value="LivM-like"/>
</dbReference>
<dbReference type="Proteomes" id="UP000657592">
    <property type="component" value="Unassembled WGS sequence"/>
</dbReference>
<dbReference type="AlphaFoldDB" id="A0A917MLX5"/>
<feature type="transmembrane region" description="Helical" evidence="7">
    <location>
        <begin position="258"/>
        <end position="284"/>
    </location>
</feature>
<organism evidence="8 9">
    <name type="scientific">Microbacterium album</name>
    <dbReference type="NCBI Taxonomy" id="2053191"/>
    <lineage>
        <taxon>Bacteria</taxon>
        <taxon>Bacillati</taxon>
        <taxon>Actinomycetota</taxon>
        <taxon>Actinomycetes</taxon>
        <taxon>Micrococcales</taxon>
        <taxon>Microbacteriaceae</taxon>
        <taxon>Microbacterium</taxon>
    </lineage>
</organism>
<comment type="caution">
    <text evidence="8">The sequence shown here is derived from an EMBL/GenBank/DDBJ whole genome shotgun (WGS) entry which is preliminary data.</text>
</comment>
<feature type="transmembrane region" description="Helical" evidence="7">
    <location>
        <begin position="24"/>
        <end position="43"/>
    </location>
</feature>
<reference evidence="8" key="2">
    <citation type="submission" date="2020-09" db="EMBL/GenBank/DDBJ databases">
        <authorList>
            <person name="Sun Q."/>
            <person name="Zhou Y."/>
        </authorList>
    </citation>
    <scope>NUCLEOTIDE SEQUENCE</scope>
    <source>
        <strain evidence="8">CGMCC 1.15794</strain>
    </source>
</reference>